<dbReference type="Pfam" id="PF00561">
    <property type="entry name" value="Abhydrolase_1"/>
    <property type="match status" value="1"/>
</dbReference>
<evidence type="ECO:0000259" key="1">
    <source>
        <dbReference type="Pfam" id="PF00561"/>
    </source>
</evidence>
<dbReference type="GO" id="GO:0047372">
    <property type="term" value="F:monoacylglycerol lipase activity"/>
    <property type="evidence" value="ECO:0007669"/>
    <property type="project" value="TreeGrafter"/>
</dbReference>
<name>A0A0H5DRT5_9BACT</name>
<dbReference type="GO" id="GO:0046464">
    <property type="term" value="P:acylglycerol catabolic process"/>
    <property type="evidence" value="ECO:0007669"/>
    <property type="project" value="TreeGrafter"/>
</dbReference>
<keyword evidence="2" id="KW-0378">Hydrolase</keyword>
<evidence type="ECO:0000313" key="2">
    <source>
        <dbReference type="EMBL" id="CRX39327.1"/>
    </source>
</evidence>
<dbReference type="SUPFAM" id="SSF53474">
    <property type="entry name" value="alpha/beta-Hydrolases"/>
    <property type="match status" value="1"/>
</dbReference>
<dbReference type="AlphaFoldDB" id="A0A0H5DRT5"/>
<organism evidence="2 3">
    <name type="scientific">Estrella lausannensis</name>
    <dbReference type="NCBI Taxonomy" id="483423"/>
    <lineage>
        <taxon>Bacteria</taxon>
        <taxon>Pseudomonadati</taxon>
        <taxon>Chlamydiota</taxon>
        <taxon>Chlamydiia</taxon>
        <taxon>Parachlamydiales</taxon>
        <taxon>Candidatus Criblamydiaceae</taxon>
        <taxon>Estrella</taxon>
    </lineage>
</organism>
<dbReference type="InterPro" id="IPR050266">
    <property type="entry name" value="AB_hydrolase_sf"/>
</dbReference>
<dbReference type="PANTHER" id="PTHR43798:SF33">
    <property type="entry name" value="HYDROLASE, PUTATIVE (AFU_ORTHOLOGUE AFUA_2G14860)-RELATED"/>
    <property type="match status" value="1"/>
</dbReference>
<reference evidence="3" key="1">
    <citation type="submission" date="2015-06" db="EMBL/GenBank/DDBJ databases">
        <authorList>
            <person name="Bertelli C."/>
        </authorList>
    </citation>
    <scope>NUCLEOTIDE SEQUENCE [LARGE SCALE GENOMIC DNA]</scope>
    <source>
        <strain evidence="3">CRIB-30</strain>
    </source>
</reference>
<dbReference type="PRINTS" id="PR00111">
    <property type="entry name" value="ABHYDROLASE"/>
</dbReference>
<sequence length="258" mass="29196">MKKEGSALHFVRLGKGGIPLVMIHGFGNTLENLRPLAELLSDTREVILIDLPGFGNSPPLDSAVSAEDFAALLKDFLDKEAIAKIDIAGHSFGGKVGMMFSSLYPDRIRKLVLIATSGLRRKRTLTQSLRFHSVKTLGKAVKLFDKLSGKHLFKSWFAPQFGSSDYNLFPHVRNILVRSVNENVDDKIFKIKTPTLILFGGRDQETPPEMGHRLNRMIRQSQLVIYPTLDHRPFEDVGRHLMQKHIHQFLEDFSLVRK</sequence>
<dbReference type="EMBL" id="CWGJ01000027">
    <property type="protein sequence ID" value="CRX39327.1"/>
    <property type="molecule type" value="Genomic_DNA"/>
</dbReference>
<accession>A0A0H5DRT5</accession>
<dbReference type="Gene3D" id="3.40.50.1820">
    <property type="entry name" value="alpha/beta hydrolase"/>
    <property type="match status" value="1"/>
</dbReference>
<dbReference type="PANTHER" id="PTHR43798">
    <property type="entry name" value="MONOACYLGLYCEROL LIPASE"/>
    <property type="match status" value="1"/>
</dbReference>
<dbReference type="RefSeq" id="WP_098039197.1">
    <property type="nucleotide sequence ID" value="NZ_CWGJ01000027.1"/>
</dbReference>
<feature type="domain" description="AB hydrolase-1" evidence="1">
    <location>
        <begin position="19"/>
        <end position="234"/>
    </location>
</feature>
<dbReference type="InterPro" id="IPR029058">
    <property type="entry name" value="AB_hydrolase_fold"/>
</dbReference>
<proteinExistence type="predicted"/>
<dbReference type="OrthoDB" id="9775557at2"/>
<dbReference type="GO" id="GO:0016020">
    <property type="term" value="C:membrane"/>
    <property type="evidence" value="ECO:0007669"/>
    <property type="project" value="TreeGrafter"/>
</dbReference>
<keyword evidence="3" id="KW-1185">Reference proteome</keyword>
<dbReference type="Proteomes" id="UP000220251">
    <property type="component" value="Unassembled WGS sequence"/>
</dbReference>
<evidence type="ECO:0000313" key="3">
    <source>
        <dbReference type="Proteomes" id="UP000220251"/>
    </source>
</evidence>
<dbReference type="InterPro" id="IPR000073">
    <property type="entry name" value="AB_hydrolase_1"/>
</dbReference>
<gene>
    <name evidence="2" type="ORF">ELAC_2005</name>
</gene>
<protein>
    <submittedName>
        <fullName evidence="2">Alpha/beta hydrolase domain-containing protein</fullName>
    </submittedName>
</protein>